<dbReference type="SMART" id="SM00120">
    <property type="entry name" value="HX"/>
    <property type="match status" value="2"/>
</dbReference>
<proteinExistence type="inferred from homology"/>
<evidence type="ECO:0000256" key="2">
    <source>
        <dbReference type="ARBA" id="ARBA00022670"/>
    </source>
</evidence>
<dbReference type="SUPFAM" id="SSF50923">
    <property type="entry name" value="Hemopexin-like domain"/>
    <property type="match status" value="1"/>
</dbReference>
<dbReference type="PANTHER" id="PTHR10201:SF169">
    <property type="entry name" value="MATRIX METALLOPROTEINASE-16-LIKE PROTEIN"/>
    <property type="match status" value="1"/>
</dbReference>
<dbReference type="Gene3D" id="3.40.390.10">
    <property type="entry name" value="Collagenase (Catalytic Domain)"/>
    <property type="match status" value="1"/>
</dbReference>
<comment type="cofactor">
    <cofactor evidence="13">
        <name>Ca(2+)</name>
        <dbReference type="ChEBI" id="CHEBI:29108"/>
    </cofactor>
    <text evidence="13">Can bind about 5 Ca(2+) ions per subunit.</text>
</comment>
<dbReference type="PROSITE" id="PS00024">
    <property type="entry name" value="HEMOPEXIN"/>
    <property type="match status" value="1"/>
</dbReference>
<comment type="caution">
    <text evidence="17">The sequence shown here is derived from an EMBL/GenBank/DDBJ whole genome shotgun (WGS) entry which is preliminary data.</text>
</comment>
<dbReference type="InterPro" id="IPR018486">
    <property type="entry name" value="Hemopexin_CS"/>
</dbReference>
<feature type="binding site" evidence="13">
    <location>
        <position position="250"/>
    </location>
    <ligand>
        <name>Zn(2+)</name>
        <dbReference type="ChEBI" id="CHEBI:29105"/>
        <label>1</label>
    </ligand>
</feature>
<dbReference type="InterPro" id="IPR001818">
    <property type="entry name" value="Pept_M10_metallopeptidase"/>
</dbReference>
<evidence type="ECO:0000313" key="17">
    <source>
        <dbReference type="EMBL" id="TRY71103.1"/>
    </source>
</evidence>
<evidence type="ECO:0000313" key="18">
    <source>
        <dbReference type="Proteomes" id="UP000318571"/>
    </source>
</evidence>
<gene>
    <name evidence="17" type="ORF">TCAL_13422</name>
</gene>
<evidence type="ECO:0000256" key="8">
    <source>
        <dbReference type="ARBA" id="ARBA00022837"/>
    </source>
</evidence>
<keyword evidence="11" id="KW-1015">Disulfide bond</keyword>
<dbReference type="Proteomes" id="UP000318571">
    <property type="component" value="Chromosome 9"/>
</dbReference>
<feature type="binding site" evidence="13">
    <location>
        <position position="310"/>
    </location>
    <ligand>
        <name>Zn(2+)</name>
        <dbReference type="ChEBI" id="CHEBI:29105"/>
        <label>2</label>
        <note>catalytic</note>
    </ligand>
</feature>
<feature type="binding site" evidence="13">
    <location>
        <position position="324"/>
    </location>
    <ligand>
        <name>Zn(2+)</name>
        <dbReference type="ChEBI" id="CHEBI:29105"/>
        <label>2</label>
        <note>catalytic</note>
    </ligand>
</feature>
<keyword evidence="7 13" id="KW-0862">Zinc</keyword>
<feature type="binding site" evidence="13">
    <location>
        <position position="401"/>
    </location>
    <ligand>
        <name>Ca(2+)</name>
        <dbReference type="ChEBI" id="CHEBI:29108"/>
        <label>4</label>
    </ligand>
</feature>
<comment type="cofactor">
    <cofactor evidence="13">
        <name>Zn(2+)</name>
        <dbReference type="ChEBI" id="CHEBI:29105"/>
    </cofactor>
    <text evidence="13">Binds 2 Zn(2+) ions per subunit.</text>
</comment>
<dbReference type="GO" id="GO:0008270">
    <property type="term" value="F:zinc ion binding"/>
    <property type="evidence" value="ECO:0007669"/>
    <property type="project" value="InterPro"/>
</dbReference>
<feature type="binding site" evidence="13">
    <location>
        <position position="283"/>
    </location>
    <ligand>
        <name>Ca(2+)</name>
        <dbReference type="ChEBI" id="CHEBI:29108"/>
        <label>1</label>
    </ligand>
</feature>
<comment type="similarity">
    <text evidence="1">Belongs to the peptidase M10A family.</text>
</comment>
<keyword evidence="18" id="KW-1185">Reference proteome</keyword>
<keyword evidence="3 13" id="KW-0479">Metal-binding</keyword>
<evidence type="ECO:0000256" key="4">
    <source>
        <dbReference type="ARBA" id="ARBA00022729"/>
    </source>
</evidence>
<feature type="binding site" evidence="13">
    <location>
        <position position="280"/>
    </location>
    <ligand>
        <name>Zn(2+)</name>
        <dbReference type="ChEBI" id="CHEBI:29105"/>
        <label>1</label>
    </ligand>
</feature>
<dbReference type="EMBL" id="VCGU01000009">
    <property type="protein sequence ID" value="TRY71103.1"/>
    <property type="molecule type" value="Genomic_DNA"/>
</dbReference>
<evidence type="ECO:0000256" key="5">
    <source>
        <dbReference type="ARBA" id="ARBA00022737"/>
    </source>
</evidence>
<evidence type="ECO:0000256" key="15">
    <source>
        <dbReference type="SAM" id="SignalP"/>
    </source>
</evidence>
<organism evidence="17 18">
    <name type="scientific">Tigriopus californicus</name>
    <name type="common">Marine copepod</name>
    <dbReference type="NCBI Taxonomy" id="6832"/>
    <lineage>
        <taxon>Eukaryota</taxon>
        <taxon>Metazoa</taxon>
        <taxon>Ecdysozoa</taxon>
        <taxon>Arthropoda</taxon>
        <taxon>Crustacea</taxon>
        <taxon>Multicrustacea</taxon>
        <taxon>Hexanauplia</taxon>
        <taxon>Copepoda</taxon>
        <taxon>Harpacticoida</taxon>
        <taxon>Harpacticidae</taxon>
        <taxon>Tigriopus</taxon>
    </lineage>
</organism>
<dbReference type="GO" id="GO:0030198">
    <property type="term" value="P:extracellular matrix organization"/>
    <property type="evidence" value="ECO:0007669"/>
    <property type="project" value="TreeGrafter"/>
</dbReference>
<dbReference type="Pfam" id="PF00413">
    <property type="entry name" value="Peptidase_M10"/>
    <property type="match status" value="1"/>
</dbReference>
<sequence length="539" mass="62181">MMECTRSLEIVLIVLLVICSTEAWPLFNFFGLTSEGSGSSEETTVLQRNYFNPFPVSSEEEEENLQTSRPAIRIQNARTAKDLSQSRIRFPTDERDHPTLDVDPDQALKFLHQFGYLGTGPYNTGALYSKETVEEALMKLQRFGSIPQTGELDEPTAKLLKSPRCGNTDIGDEARRRRRKRFIVGSQGWNKRSLTYHVERYSGRLTNQSAVDHALKTAFRAWSKYSNLRFIPRKRRENADIIINFARYDHGDSYPFDGSGRTLAHAYYPYQFADFGGDIHFDDDEEWTSEFPAQEKGVDFFTVAVHEIGHALGLSHSPDQNSIMFPYYKGPEAASTFSIGYDDVLAMYELYSMFRKLESVLMDLLIKMMWRYSRRGALFPNYPVDFHQMFSGFPDEVDHIDALYERPTDGAIVFFSGNQYWIYNGYQFIENTPLPLSYLGLPTDVKKLDTAFVWGKNEKTYFFRENIYWRFDEYARRIEDGYPFKIGHRWHGVPNNLQAVFTDTTGEIQALLGNLLTTDGVHNMIDDTAFSRCDIFLQG</sequence>
<keyword evidence="10" id="KW-0865">Zymogen</keyword>
<dbReference type="PRINTS" id="PR00138">
    <property type="entry name" value="MATRIXIN"/>
</dbReference>
<evidence type="ECO:0000256" key="13">
    <source>
        <dbReference type="PIRSR" id="PIRSR621190-2"/>
    </source>
</evidence>
<feature type="binding site" evidence="13">
    <location>
        <position position="276"/>
    </location>
    <ligand>
        <name>Ca(2+)</name>
        <dbReference type="ChEBI" id="CHEBI:29108"/>
        <label>2</label>
    </ligand>
</feature>
<dbReference type="InterPro" id="IPR036375">
    <property type="entry name" value="Hemopexin-like_dom_sf"/>
</dbReference>
<keyword evidence="4 15" id="KW-0732">Signal</keyword>
<evidence type="ECO:0000256" key="7">
    <source>
        <dbReference type="ARBA" id="ARBA00022833"/>
    </source>
</evidence>
<evidence type="ECO:0000256" key="1">
    <source>
        <dbReference type="ARBA" id="ARBA00010370"/>
    </source>
</evidence>
<feature type="binding site" evidence="13">
    <location>
        <position position="316"/>
    </location>
    <ligand>
        <name>Zn(2+)</name>
        <dbReference type="ChEBI" id="CHEBI:29105"/>
        <label>2</label>
        <note>catalytic</note>
    </ligand>
</feature>
<dbReference type="InterPro" id="IPR000585">
    <property type="entry name" value="Hemopexin-like_dom"/>
</dbReference>
<dbReference type="GO" id="GO:0006508">
    <property type="term" value="P:proteolysis"/>
    <property type="evidence" value="ECO:0007669"/>
    <property type="project" value="UniProtKB-KW"/>
</dbReference>
<feature type="binding site" description="in inhibited form" evidence="13">
    <location>
        <position position="165"/>
    </location>
    <ligand>
        <name>Zn(2+)</name>
        <dbReference type="ChEBI" id="CHEBI:29105"/>
        <label>2</label>
        <note>catalytic</note>
    </ligand>
</feature>
<dbReference type="SUPFAM" id="SSF47090">
    <property type="entry name" value="PGBD-like"/>
    <property type="match status" value="1"/>
</dbReference>
<dbReference type="OMA" id="YVFEEEW"/>
<feature type="binding site" evidence="13">
    <location>
        <position position="363"/>
    </location>
    <ligand>
        <name>Ca(2+)</name>
        <dbReference type="ChEBI" id="CHEBI:29108"/>
        <label>4</label>
    </ligand>
</feature>
<feature type="chain" id="PRO_5021922564" description="Peptidase metallopeptidase domain-containing protein" evidence="15">
    <location>
        <begin position="24"/>
        <end position="539"/>
    </location>
</feature>
<feature type="binding site" evidence="13">
    <location>
        <position position="265"/>
    </location>
    <ligand>
        <name>Zn(2+)</name>
        <dbReference type="ChEBI" id="CHEBI:29105"/>
        <label>1</label>
    </ligand>
</feature>
<keyword evidence="5" id="KW-0677">Repeat</keyword>
<dbReference type="InterPro" id="IPR006026">
    <property type="entry name" value="Peptidase_Metallo"/>
</dbReference>
<evidence type="ECO:0000259" key="16">
    <source>
        <dbReference type="SMART" id="SM00235"/>
    </source>
</evidence>
<accession>A0A553P0A6</accession>
<dbReference type="InterPro" id="IPR018487">
    <property type="entry name" value="Hemopexin-like_repeat"/>
</dbReference>
<feature type="active site" evidence="12">
    <location>
        <position position="307"/>
    </location>
</feature>
<keyword evidence="2" id="KW-0645">Protease</keyword>
<evidence type="ECO:0000256" key="3">
    <source>
        <dbReference type="ARBA" id="ARBA00022723"/>
    </source>
</evidence>
<dbReference type="InterPro" id="IPR024079">
    <property type="entry name" value="MetalloPept_cat_dom_sf"/>
</dbReference>
<dbReference type="SUPFAM" id="SSF55486">
    <property type="entry name" value="Metalloproteases ('zincins'), catalytic domain"/>
    <property type="match status" value="1"/>
</dbReference>
<dbReference type="AlphaFoldDB" id="A0A553P0A6"/>
<feature type="repeat" description="Hemopexin" evidence="14">
    <location>
        <begin position="397"/>
        <end position="443"/>
    </location>
</feature>
<feature type="repeat" description="Hemopexin" evidence="14">
    <location>
        <begin position="445"/>
        <end position="493"/>
    </location>
</feature>
<feature type="binding site" evidence="13">
    <location>
        <position position="500"/>
    </location>
    <ligand>
        <name>Ca(2+)</name>
        <dbReference type="ChEBI" id="CHEBI:29108"/>
        <label>5</label>
    </ligand>
</feature>
<dbReference type="InterPro" id="IPR033739">
    <property type="entry name" value="M10A_MMP"/>
</dbReference>
<dbReference type="SMART" id="SM00235">
    <property type="entry name" value="ZnMc"/>
    <property type="match status" value="1"/>
</dbReference>
<feature type="binding site" evidence="13">
    <location>
        <position position="451"/>
    </location>
    <ligand>
        <name>Ca(2+)</name>
        <dbReference type="ChEBI" id="CHEBI:29108"/>
        <label>5</label>
    </ligand>
</feature>
<evidence type="ECO:0000256" key="6">
    <source>
        <dbReference type="ARBA" id="ARBA00022801"/>
    </source>
</evidence>
<evidence type="ECO:0000256" key="9">
    <source>
        <dbReference type="ARBA" id="ARBA00023049"/>
    </source>
</evidence>
<dbReference type="GO" id="GO:0031012">
    <property type="term" value="C:extracellular matrix"/>
    <property type="evidence" value="ECO:0007669"/>
    <property type="project" value="InterPro"/>
</dbReference>
<dbReference type="STRING" id="6832.A0A553P0A6"/>
<evidence type="ECO:0000256" key="10">
    <source>
        <dbReference type="ARBA" id="ARBA00023145"/>
    </source>
</evidence>
<dbReference type="Pfam" id="PF00045">
    <property type="entry name" value="Hemopexin"/>
    <property type="match status" value="2"/>
</dbReference>
<dbReference type="CDD" id="cd04278">
    <property type="entry name" value="ZnMc_MMP"/>
    <property type="match status" value="1"/>
</dbReference>
<protein>
    <recommendedName>
        <fullName evidence="16">Peptidase metallopeptidase domain-containing protein</fullName>
    </recommendedName>
</protein>
<dbReference type="Gene3D" id="2.110.10.10">
    <property type="entry name" value="Hemopexin-like domain"/>
    <property type="match status" value="1"/>
</dbReference>
<dbReference type="PROSITE" id="PS51642">
    <property type="entry name" value="HEMOPEXIN_2"/>
    <property type="match status" value="2"/>
</dbReference>
<feature type="binding site" evidence="13">
    <location>
        <position position="240"/>
    </location>
    <ligand>
        <name>Ca(2+)</name>
        <dbReference type="ChEBI" id="CHEBI:29108"/>
        <label>2</label>
    </ligand>
</feature>
<evidence type="ECO:0000256" key="14">
    <source>
        <dbReference type="PROSITE-ProRule" id="PRU01011"/>
    </source>
</evidence>
<dbReference type="CDD" id="cd00094">
    <property type="entry name" value="HX"/>
    <property type="match status" value="1"/>
</dbReference>
<dbReference type="PANTHER" id="PTHR10201">
    <property type="entry name" value="MATRIX METALLOPROTEINASE"/>
    <property type="match status" value="1"/>
</dbReference>
<evidence type="ECO:0000256" key="11">
    <source>
        <dbReference type="ARBA" id="ARBA00023157"/>
    </source>
</evidence>
<feature type="binding site" evidence="13">
    <location>
        <position position="258"/>
    </location>
    <ligand>
        <name>Ca(2+)</name>
        <dbReference type="ChEBI" id="CHEBI:29108"/>
        <label>3</label>
    </ligand>
</feature>
<dbReference type="InterPro" id="IPR021190">
    <property type="entry name" value="Pept_M10A"/>
</dbReference>
<feature type="binding site" evidence="13">
    <location>
        <position position="282"/>
    </location>
    <ligand>
        <name>Ca(2+)</name>
        <dbReference type="ChEBI" id="CHEBI:29108"/>
        <label>3</label>
    </ligand>
</feature>
<feature type="binding site" evidence="13">
    <location>
        <position position="285"/>
    </location>
    <ligand>
        <name>Ca(2+)</name>
        <dbReference type="ChEBI" id="CHEBI:29108"/>
        <label>3</label>
    </ligand>
</feature>
<dbReference type="GO" id="GO:0004222">
    <property type="term" value="F:metalloendopeptidase activity"/>
    <property type="evidence" value="ECO:0007669"/>
    <property type="project" value="InterPro"/>
</dbReference>
<feature type="binding site" evidence="13">
    <location>
        <position position="252"/>
    </location>
    <ligand>
        <name>Zn(2+)</name>
        <dbReference type="ChEBI" id="CHEBI:29105"/>
        <label>1</label>
    </ligand>
</feature>
<dbReference type="GO" id="GO:0005615">
    <property type="term" value="C:extracellular space"/>
    <property type="evidence" value="ECO:0007669"/>
    <property type="project" value="TreeGrafter"/>
</dbReference>
<feature type="binding site" evidence="13">
    <location>
        <position position="306"/>
    </location>
    <ligand>
        <name>Zn(2+)</name>
        <dbReference type="ChEBI" id="CHEBI:29105"/>
        <label>2</label>
        <note>catalytic</note>
    </ligand>
</feature>
<name>A0A553P0A6_TIGCA</name>
<feature type="binding site" evidence="13">
    <location>
        <position position="285"/>
    </location>
    <ligand>
        <name>Ca(2+)</name>
        <dbReference type="ChEBI" id="CHEBI:29108"/>
        <label>1</label>
    </ligand>
</feature>
<feature type="binding site" evidence="13">
    <location>
        <position position="257"/>
    </location>
    <ligand>
        <name>Ca(2+)</name>
        <dbReference type="ChEBI" id="CHEBI:29108"/>
        <label>3</label>
    </ligand>
</feature>
<keyword evidence="6" id="KW-0378">Hydrolase</keyword>
<feature type="binding site" evidence="13">
    <location>
        <position position="278"/>
    </location>
    <ligand>
        <name>Ca(2+)</name>
        <dbReference type="ChEBI" id="CHEBI:29108"/>
        <label>2</label>
    </ligand>
</feature>
<feature type="signal peptide" evidence="15">
    <location>
        <begin position="1"/>
        <end position="23"/>
    </location>
</feature>
<reference evidence="17 18" key="1">
    <citation type="journal article" date="2018" name="Nat. Ecol. Evol.">
        <title>Genomic signatures of mitonuclear coevolution across populations of Tigriopus californicus.</title>
        <authorList>
            <person name="Barreto F.S."/>
            <person name="Watson E.T."/>
            <person name="Lima T.G."/>
            <person name="Willett C.S."/>
            <person name="Edmands S."/>
            <person name="Li W."/>
            <person name="Burton R.S."/>
        </authorList>
    </citation>
    <scope>NUCLEOTIDE SEQUENCE [LARGE SCALE GENOMIC DNA]</scope>
    <source>
        <strain evidence="17 18">San Diego</strain>
    </source>
</reference>
<keyword evidence="8 13" id="KW-0106">Calcium</keyword>
<feature type="domain" description="Peptidase metallopeptidase" evidence="16">
    <location>
        <begin position="185"/>
        <end position="353"/>
    </location>
</feature>
<keyword evidence="9" id="KW-0482">Metalloprotease</keyword>
<evidence type="ECO:0000256" key="12">
    <source>
        <dbReference type="PIRSR" id="PIRSR621190-1"/>
    </source>
</evidence>
<dbReference type="GO" id="GO:0030574">
    <property type="term" value="P:collagen catabolic process"/>
    <property type="evidence" value="ECO:0007669"/>
    <property type="project" value="TreeGrafter"/>
</dbReference>
<dbReference type="InterPro" id="IPR036365">
    <property type="entry name" value="PGBD-like_sf"/>
</dbReference>